<dbReference type="GO" id="GO:0050727">
    <property type="term" value="P:regulation of inflammatory response"/>
    <property type="evidence" value="ECO:0007669"/>
    <property type="project" value="TreeGrafter"/>
</dbReference>
<reference evidence="2" key="2">
    <citation type="submission" date="2025-09" db="UniProtKB">
        <authorList>
            <consortium name="Ensembl"/>
        </authorList>
    </citation>
    <scope>IDENTIFICATION</scope>
</reference>
<dbReference type="GO" id="GO:0042981">
    <property type="term" value="P:regulation of apoptotic process"/>
    <property type="evidence" value="ECO:0007669"/>
    <property type="project" value="InterPro"/>
</dbReference>
<dbReference type="AlphaFoldDB" id="A0A3B4VEM7"/>
<dbReference type="SUPFAM" id="SSF47986">
    <property type="entry name" value="DEATH domain"/>
    <property type="match status" value="1"/>
</dbReference>
<evidence type="ECO:0000313" key="2">
    <source>
        <dbReference type="Ensembl" id="ENSSDUP00000029366.1"/>
    </source>
</evidence>
<dbReference type="STRING" id="41447.ENSSDUP00000029366"/>
<dbReference type="Proteomes" id="UP000261420">
    <property type="component" value="Unplaced"/>
</dbReference>
<accession>A0A3B4VEM7</accession>
<proteinExistence type="predicted"/>
<feature type="domain" description="CARD" evidence="1">
    <location>
        <begin position="1"/>
        <end position="73"/>
    </location>
</feature>
<evidence type="ECO:0000259" key="1">
    <source>
        <dbReference type="PROSITE" id="PS50209"/>
    </source>
</evidence>
<reference evidence="2" key="1">
    <citation type="submission" date="2025-08" db="UniProtKB">
        <authorList>
            <consortium name="Ensembl"/>
        </authorList>
    </citation>
    <scope>IDENTIFICATION</scope>
</reference>
<dbReference type="GO" id="GO:0097169">
    <property type="term" value="C:AIM2 inflammasome complex"/>
    <property type="evidence" value="ECO:0007669"/>
    <property type="project" value="TreeGrafter"/>
</dbReference>
<dbReference type="GO" id="GO:0072559">
    <property type="term" value="C:NLRP3 inflammasome complex"/>
    <property type="evidence" value="ECO:0007669"/>
    <property type="project" value="TreeGrafter"/>
</dbReference>
<dbReference type="PANTHER" id="PTHR47901:SF3">
    <property type="entry name" value="CASPASE-1"/>
    <property type="match status" value="1"/>
</dbReference>
<dbReference type="Pfam" id="PF00619">
    <property type="entry name" value="CARD"/>
    <property type="match status" value="1"/>
</dbReference>
<dbReference type="PANTHER" id="PTHR47901">
    <property type="entry name" value="CASPASE RECRUITMENT DOMAIN-CONTAINING PROTEIN 18"/>
    <property type="match status" value="1"/>
</dbReference>
<dbReference type="GO" id="GO:0072557">
    <property type="term" value="C:IPAF inflammasome complex"/>
    <property type="evidence" value="ECO:0007669"/>
    <property type="project" value="TreeGrafter"/>
</dbReference>
<dbReference type="GO" id="GO:0004197">
    <property type="term" value="F:cysteine-type endopeptidase activity"/>
    <property type="evidence" value="ECO:0007669"/>
    <property type="project" value="InterPro"/>
</dbReference>
<keyword evidence="3" id="KW-1185">Reference proteome</keyword>
<organism evidence="2 3">
    <name type="scientific">Seriola dumerili</name>
    <name type="common">Greater amberjack</name>
    <name type="synonym">Caranx dumerili</name>
    <dbReference type="NCBI Taxonomy" id="41447"/>
    <lineage>
        <taxon>Eukaryota</taxon>
        <taxon>Metazoa</taxon>
        <taxon>Chordata</taxon>
        <taxon>Craniata</taxon>
        <taxon>Vertebrata</taxon>
        <taxon>Euteleostomi</taxon>
        <taxon>Actinopterygii</taxon>
        <taxon>Neopterygii</taxon>
        <taxon>Teleostei</taxon>
        <taxon>Neoteleostei</taxon>
        <taxon>Acanthomorphata</taxon>
        <taxon>Carangaria</taxon>
        <taxon>Carangiformes</taxon>
        <taxon>Carangidae</taxon>
        <taxon>Seriola</taxon>
    </lineage>
</organism>
<dbReference type="InterPro" id="IPR002398">
    <property type="entry name" value="Pept_C14"/>
</dbReference>
<dbReference type="InterPro" id="IPR011029">
    <property type="entry name" value="DEATH-like_dom_sf"/>
</dbReference>
<protein>
    <recommendedName>
        <fullName evidence="1">CARD domain-containing protein</fullName>
    </recommendedName>
</protein>
<dbReference type="Gene3D" id="1.10.533.10">
    <property type="entry name" value="Death Domain, Fas"/>
    <property type="match status" value="1"/>
</dbReference>
<name>A0A3B4VEM7_SERDU</name>
<dbReference type="PROSITE" id="PS50209">
    <property type="entry name" value="CARD"/>
    <property type="match status" value="1"/>
</dbReference>
<dbReference type="InterPro" id="IPR001315">
    <property type="entry name" value="CARD"/>
</dbReference>
<dbReference type="GeneTree" id="ENSGT00970000193497"/>
<evidence type="ECO:0000313" key="3">
    <source>
        <dbReference type="Proteomes" id="UP000261420"/>
    </source>
</evidence>
<dbReference type="GO" id="GO:0006508">
    <property type="term" value="P:proteolysis"/>
    <property type="evidence" value="ECO:0007669"/>
    <property type="project" value="InterPro"/>
</dbReference>
<sequence length="108" mass="11986">MDSEYFIDSVSEPLLHKLLDKLLECKVVTQDELEDAGTQKTRADKARVVINTVLRKGPKACAALIAALCEEDQCLSTKLKLIPPTHTTHTTTDLVEKDGECIYENIIS</sequence>
<dbReference type="Ensembl" id="ENSSDUT00000029862.1">
    <property type="protein sequence ID" value="ENSSDUP00000029366.1"/>
    <property type="gene ID" value="ENSSDUG00000021161.1"/>
</dbReference>